<dbReference type="Pfam" id="PF03466">
    <property type="entry name" value="LysR_substrate"/>
    <property type="match status" value="1"/>
</dbReference>
<dbReference type="PROSITE" id="PS50931">
    <property type="entry name" value="HTH_LYSR"/>
    <property type="match status" value="1"/>
</dbReference>
<gene>
    <name evidence="6" type="ORF">CH339_13810</name>
</gene>
<keyword evidence="4" id="KW-0804">Transcription</keyword>
<dbReference type="AlphaFoldDB" id="A0A327JKY5"/>
<evidence type="ECO:0000256" key="3">
    <source>
        <dbReference type="ARBA" id="ARBA00023125"/>
    </source>
</evidence>
<evidence type="ECO:0000256" key="4">
    <source>
        <dbReference type="ARBA" id="ARBA00023163"/>
    </source>
</evidence>
<proteinExistence type="inferred from homology"/>
<evidence type="ECO:0000256" key="2">
    <source>
        <dbReference type="ARBA" id="ARBA00023015"/>
    </source>
</evidence>
<dbReference type="Proteomes" id="UP000249299">
    <property type="component" value="Unassembled WGS sequence"/>
</dbReference>
<dbReference type="InterPro" id="IPR036388">
    <property type="entry name" value="WH-like_DNA-bd_sf"/>
</dbReference>
<accession>A0A327JKY5</accession>
<keyword evidence="3" id="KW-0238">DNA-binding</keyword>
<dbReference type="Pfam" id="PF00126">
    <property type="entry name" value="HTH_1"/>
    <property type="match status" value="1"/>
</dbReference>
<dbReference type="GO" id="GO:0003700">
    <property type="term" value="F:DNA-binding transcription factor activity"/>
    <property type="evidence" value="ECO:0007669"/>
    <property type="project" value="InterPro"/>
</dbReference>
<dbReference type="Gene3D" id="1.10.10.10">
    <property type="entry name" value="Winged helix-like DNA-binding domain superfamily/Winged helix DNA-binding domain"/>
    <property type="match status" value="1"/>
</dbReference>
<dbReference type="EMBL" id="NPEV01000029">
    <property type="protein sequence ID" value="RAI26555.1"/>
    <property type="molecule type" value="Genomic_DNA"/>
</dbReference>
<keyword evidence="7" id="KW-1185">Reference proteome</keyword>
<name>A0A327JKY5_9HYPH</name>
<keyword evidence="2" id="KW-0805">Transcription regulation</keyword>
<dbReference type="PANTHER" id="PTHR30126:SF98">
    <property type="entry name" value="HTH-TYPE TRANSCRIPTIONAL ACTIVATOR BAUR"/>
    <property type="match status" value="1"/>
</dbReference>
<dbReference type="RefSeq" id="WP_111434972.1">
    <property type="nucleotide sequence ID" value="NZ_JACIGG010000019.1"/>
</dbReference>
<evidence type="ECO:0000259" key="5">
    <source>
        <dbReference type="PROSITE" id="PS50931"/>
    </source>
</evidence>
<evidence type="ECO:0000313" key="6">
    <source>
        <dbReference type="EMBL" id="RAI26555.1"/>
    </source>
</evidence>
<reference evidence="6 7" key="1">
    <citation type="submission" date="2017-07" db="EMBL/GenBank/DDBJ databases">
        <title>Draft Genome Sequences of Select Purple Nonsulfur Bacteria.</title>
        <authorList>
            <person name="Lasarre B."/>
            <person name="Mckinlay J.B."/>
        </authorList>
    </citation>
    <scope>NUCLEOTIDE SEQUENCE [LARGE SCALE GENOMIC DNA]</scope>
    <source>
        <strain evidence="6 7">DSM 11290</strain>
    </source>
</reference>
<dbReference type="PRINTS" id="PR00039">
    <property type="entry name" value="HTHLYSR"/>
</dbReference>
<dbReference type="SUPFAM" id="SSF53850">
    <property type="entry name" value="Periplasmic binding protein-like II"/>
    <property type="match status" value="1"/>
</dbReference>
<dbReference type="InterPro" id="IPR005119">
    <property type="entry name" value="LysR_subst-bd"/>
</dbReference>
<dbReference type="GO" id="GO:0000976">
    <property type="term" value="F:transcription cis-regulatory region binding"/>
    <property type="evidence" value="ECO:0007669"/>
    <property type="project" value="TreeGrafter"/>
</dbReference>
<comment type="similarity">
    <text evidence="1">Belongs to the LysR transcriptional regulatory family.</text>
</comment>
<comment type="caution">
    <text evidence="6">The sequence shown here is derived from an EMBL/GenBank/DDBJ whole genome shotgun (WGS) entry which is preliminary data.</text>
</comment>
<organism evidence="6 7">
    <name type="scientific">Rhodobium orientis</name>
    <dbReference type="NCBI Taxonomy" id="34017"/>
    <lineage>
        <taxon>Bacteria</taxon>
        <taxon>Pseudomonadati</taxon>
        <taxon>Pseudomonadota</taxon>
        <taxon>Alphaproteobacteria</taxon>
        <taxon>Hyphomicrobiales</taxon>
        <taxon>Rhodobiaceae</taxon>
        <taxon>Rhodobium</taxon>
    </lineage>
</organism>
<dbReference type="InterPro" id="IPR000847">
    <property type="entry name" value="LysR_HTH_N"/>
</dbReference>
<sequence length="324" mass="36478">MSSERPERFVTNLDWNLLRTFVVITEEGGITAAANRLLLSQPTVSLALKRLETQMGTRLIERGGGTFRLTAAGRDLQRECLEIFHSIARLSEVTTSAAREITGNIHISLASHVSTPLLDRVLAEFHAEFPAVTYKLSIQSSDAVARSVLDKSVSLGICLVNKRLPQLHYDLFYREFFGYFCGPPHKLFGRKDLRIEDLRGHAAVSFDTDDVADALRPVAELRRQYELEQRIVGQSPHLEEVRRMILCGLGIGPLPIHVVERDVSDGDLWRLPPYENPPAIDIFLVTNPKRRHNRAEARFIDALKAEIARRPMAERTYADESASA</sequence>
<feature type="domain" description="HTH lysR-type" evidence="5">
    <location>
        <begin position="13"/>
        <end position="70"/>
    </location>
</feature>
<dbReference type="PANTHER" id="PTHR30126">
    <property type="entry name" value="HTH-TYPE TRANSCRIPTIONAL REGULATOR"/>
    <property type="match status" value="1"/>
</dbReference>
<protein>
    <submittedName>
        <fullName evidence="6">LysR family transcriptional regulator</fullName>
    </submittedName>
</protein>
<dbReference type="InterPro" id="IPR036390">
    <property type="entry name" value="WH_DNA-bd_sf"/>
</dbReference>
<dbReference type="OrthoDB" id="7506954at2"/>
<dbReference type="Gene3D" id="3.40.190.290">
    <property type="match status" value="1"/>
</dbReference>
<evidence type="ECO:0000256" key="1">
    <source>
        <dbReference type="ARBA" id="ARBA00009437"/>
    </source>
</evidence>
<evidence type="ECO:0000313" key="7">
    <source>
        <dbReference type="Proteomes" id="UP000249299"/>
    </source>
</evidence>
<dbReference type="CDD" id="cd05466">
    <property type="entry name" value="PBP2_LTTR_substrate"/>
    <property type="match status" value="1"/>
</dbReference>
<dbReference type="SUPFAM" id="SSF46785">
    <property type="entry name" value="Winged helix' DNA-binding domain"/>
    <property type="match status" value="1"/>
</dbReference>